<dbReference type="GO" id="GO:0003684">
    <property type="term" value="F:damaged DNA binding"/>
    <property type="evidence" value="ECO:0007669"/>
    <property type="project" value="InterPro"/>
</dbReference>
<dbReference type="GO" id="GO:0000110">
    <property type="term" value="C:nucleotide-excision repair factor 1 complex"/>
    <property type="evidence" value="ECO:0007669"/>
    <property type="project" value="TreeGrafter"/>
</dbReference>
<comment type="subcellular location">
    <subcellularLocation>
        <location evidence="1">Nucleus</location>
    </subcellularLocation>
</comment>
<dbReference type="GeneID" id="110987439"/>
<keyword evidence="9" id="KW-0539">Nucleus</keyword>
<gene>
    <name evidence="14" type="primary">LOC110987439</name>
</gene>
<comment type="similarity">
    <text evidence="2">Belongs to the XPA family.</text>
</comment>
<keyword evidence="13" id="KW-1185">Reference proteome</keyword>
<feature type="domain" description="XPA C-terminal" evidence="12">
    <location>
        <begin position="124"/>
        <end position="175"/>
    </location>
</feature>
<keyword evidence="6" id="KW-0862">Zinc</keyword>
<reference evidence="14" key="1">
    <citation type="submission" date="2025-08" db="UniProtKB">
        <authorList>
            <consortium name="RefSeq"/>
        </authorList>
    </citation>
    <scope>IDENTIFICATION</scope>
</reference>
<evidence type="ECO:0000256" key="3">
    <source>
        <dbReference type="ARBA" id="ARBA00022723"/>
    </source>
</evidence>
<dbReference type="OMA" id="TCGHELS"/>
<dbReference type="CTD" id="7507"/>
<evidence type="ECO:0000256" key="6">
    <source>
        <dbReference type="ARBA" id="ARBA00022833"/>
    </source>
</evidence>
<evidence type="ECO:0000259" key="12">
    <source>
        <dbReference type="Pfam" id="PF05181"/>
    </source>
</evidence>
<keyword evidence="10" id="KW-0175">Coiled coil</keyword>
<dbReference type="SUPFAM" id="SSF57716">
    <property type="entry name" value="Glucocorticoid receptor-like (DNA-binding domain)"/>
    <property type="match status" value="1"/>
</dbReference>
<dbReference type="Gene3D" id="3.90.530.10">
    <property type="entry name" value="XPA C-terminal domain"/>
    <property type="match status" value="1"/>
</dbReference>
<evidence type="ECO:0000256" key="2">
    <source>
        <dbReference type="ARBA" id="ARBA00005548"/>
    </source>
</evidence>
<accession>A0A8B7ZLD7</accession>
<dbReference type="GO" id="GO:0008270">
    <property type="term" value="F:zinc ion binding"/>
    <property type="evidence" value="ECO:0007669"/>
    <property type="project" value="UniProtKB-KW"/>
</dbReference>
<dbReference type="GO" id="GO:0070914">
    <property type="term" value="P:UV-damage excision repair"/>
    <property type="evidence" value="ECO:0007669"/>
    <property type="project" value="TreeGrafter"/>
</dbReference>
<evidence type="ECO:0000256" key="5">
    <source>
        <dbReference type="ARBA" id="ARBA00022771"/>
    </source>
</evidence>
<dbReference type="Pfam" id="PF01286">
    <property type="entry name" value="XPA_N"/>
    <property type="match status" value="1"/>
</dbReference>
<dbReference type="NCBIfam" id="TIGR00598">
    <property type="entry name" value="rad14"/>
    <property type="match status" value="1"/>
</dbReference>
<dbReference type="Pfam" id="PF05181">
    <property type="entry name" value="XPA_C"/>
    <property type="match status" value="1"/>
</dbReference>
<dbReference type="AlphaFoldDB" id="A0A8B7ZLD7"/>
<keyword evidence="7" id="KW-0238">DNA-binding</keyword>
<evidence type="ECO:0000256" key="8">
    <source>
        <dbReference type="ARBA" id="ARBA00023204"/>
    </source>
</evidence>
<dbReference type="OrthoDB" id="68328at2759"/>
<dbReference type="SUPFAM" id="SSF46955">
    <property type="entry name" value="Putative DNA-binding domain"/>
    <property type="match status" value="1"/>
</dbReference>
<evidence type="ECO:0000256" key="10">
    <source>
        <dbReference type="SAM" id="Coils"/>
    </source>
</evidence>
<dbReference type="PANTHER" id="PTHR10142">
    <property type="entry name" value="DNA REPAIR PROTEIN COMPLEMENTING XP-A CELLS"/>
    <property type="match status" value="1"/>
</dbReference>
<dbReference type="GO" id="GO:0006284">
    <property type="term" value="P:base-excision repair"/>
    <property type="evidence" value="ECO:0007669"/>
    <property type="project" value="TreeGrafter"/>
</dbReference>
<evidence type="ECO:0000256" key="4">
    <source>
        <dbReference type="ARBA" id="ARBA00022763"/>
    </source>
</evidence>
<dbReference type="KEGG" id="aplc:110987439"/>
<keyword evidence="5" id="KW-0863">Zinc-finger</keyword>
<protein>
    <submittedName>
        <fullName evidence="14">DNA repair protein complementing XP-A cells-like</fullName>
    </submittedName>
</protein>
<proteinExistence type="inferred from homology"/>
<feature type="region of interest" description="Disordered" evidence="11">
    <location>
        <begin position="29"/>
        <end position="55"/>
    </location>
</feature>
<evidence type="ECO:0000256" key="9">
    <source>
        <dbReference type="ARBA" id="ARBA00023242"/>
    </source>
</evidence>
<evidence type="ECO:0000313" key="14">
    <source>
        <dbReference type="RefSeq" id="XP_022105867.1"/>
    </source>
</evidence>
<evidence type="ECO:0000256" key="11">
    <source>
        <dbReference type="SAM" id="MobiDB-lite"/>
    </source>
</evidence>
<dbReference type="InterPro" id="IPR000465">
    <property type="entry name" value="XPA/RAD14"/>
</dbReference>
<dbReference type="CDD" id="cd21076">
    <property type="entry name" value="DBD_XPA"/>
    <property type="match status" value="1"/>
</dbReference>
<dbReference type="GO" id="GO:0000715">
    <property type="term" value="P:nucleotide-excision repair, DNA damage recognition"/>
    <property type="evidence" value="ECO:0007669"/>
    <property type="project" value="TreeGrafter"/>
</dbReference>
<dbReference type="FunFam" id="3.90.530.10:FF:000001">
    <property type="entry name" value="DNA repair protein complementing XP-A cells"/>
    <property type="match status" value="1"/>
</dbReference>
<name>A0A8B7ZLD7_ACAPL</name>
<dbReference type="GO" id="GO:1901255">
    <property type="term" value="P:nucleotide-excision repair involved in interstrand cross-link repair"/>
    <property type="evidence" value="ECO:0007669"/>
    <property type="project" value="TreeGrafter"/>
</dbReference>
<keyword evidence="8" id="KW-0234">DNA repair</keyword>
<evidence type="ECO:0000256" key="1">
    <source>
        <dbReference type="ARBA" id="ARBA00004123"/>
    </source>
</evidence>
<feature type="coiled-coil region" evidence="10">
    <location>
        <begin position="186"/>
        <end position="218"/>
    </location>
</feature>
<keyword evidence="3" id="KW-0479">Metal-binding</keyword>
<dbReference type="InterPro" id="IPR022656">
    <property type="entry name" value="XPA_C"/>
</dbReference>
<dbReference type="InterPro" id="IPR037129">
    <property type="entry name" value="XPA_sf"/>
</dbReference>
<organism evidence="13 14">
    <name type="scientific">Acanthaster planci</name>
    <name type="common">Crown-of-thorns starfish</name>
    <dbReference type="NCBI Taxonomy" id="133434"/>
    <lineage>
        <taxon>Eukaryota</taxon>
        <taxon>Metazoa</taxon>
        <taxon>Echinodermata</taxon>
        <taxon>Eleutherozoa</taxon>
        <taxon>Asterozoa</taxon>
        <taxon>Asteroidea</taxon>
        <taxon>Valvatacea</taxon>
        <taxon>Valvatida</taxon>
        <taxon>Acanthasteridae</taxon>
        <taxon>Acanthaster</taxon>
    </lineage>
</organism>
<keyword evidence="4" id="KW-0227">DNA damage</keyword>
<dbReference type="PANTHER" id="PTHR10142:SF0">
    <property type="entry name" value="DNA REPAIR PROTEIN COMPLEMENTING XP-A CELLS"/>
    <property type="match status" value="1"/>
</dbReference>
<dbReference type="InterPro" id="IPR022652">
    <property type="entry name" value="Znf_XPA_CS"/>
</dbReference>
<sequence>MSGIEAKPTLTDAQRAKIEKNRQRALLLRQARLSSRPYPQTKPSDRTEKAASSGRVIDTGAGFLLEEEPEEDESSQVKIVHEPGPLLGGAPSVCVECNKGFQDSYIYSHFEYEVCDECRDSEGKHSLMTKTDAKQSYLLKDADLERREPVLKFIVRKNPHNPRWGDMKLYLALQVEKRALEVWGSMEKIEQEKEQREANKEKAKQKQFDKKVKNLRRAVRSSLWTKDTQSHTHTYGPEVYDEDSDMYSKTCTSCQHTLSYEKM</sequence>
<dbReference type="InterPro" id="IPR009061">
    <property type="entry name" value="DNA-bd_dom_put_sf"/>
</dbReference>
<evidence type="ECO:0000313" key="13">
    <source>
        <dbReference type="Proteomes" id="UP000694845"/>
    </source>
</evidence>
<evidence type="ECO:0000256" key="7">
    <source>
        <dbReference type="ARBA" id="ARBA00023125"/>
    </source>
</evidence>
<dbReference type="Proteomes" id="UP000694845">
    <property type="component" value="Unplaced"/>
</dbReference>
<dbReference type="RefSeq" id="XP_022105867.1">
    <property type="nucleotide sequence ID" value="XM_022250175.1"/>
</dbReference>